<sequence length="550" mass="58975">MLSRGGGMHRHNNDSTKMQAPSSFTTSSHVMMNHRPSRIFLKEPGGGLIPVATSSLRQISSSLEDSRRSADGARANDIGLCHAGRLLRSAAGPSSFANANATSFTKGVTAATTGNDATTFQRGSNDAPPSKVRHKTSSSRHDEKGAMTATSSNRASKSIGKSINIYFPVVLMSILSSPAHADVIRWTPDGRSFVVLKPYDLAESVLPAYFPRRAATKYCSFARKLHRYGFKRTTLGATADADHFFSGAGGGHHTGREDVFSHELFRRDAPELCPRIAAVVGGSGSSGSSSSAAAAIAAAKKKNKKKTSAAAKQVRFQTSTTTRPVPSSSMLPSSRSLIDKSEGSVPILKRGEQDAAAAVVADGPVLSLPSLPPFPRQEPSSLPSSLPQDDKQQRELLEGDYGRFRLAASAMFNNNKGAVPRQEQLLDHCHPLLRGQADDAHQTHRRGELLPPPPAEAHLHHSSWLGTRRSHYSAQEEPNNDVDDKGPMMPPPSALPPPPPPPPSTLLLVAQAAEREERAALLLRAAVRDYDPSGKEVRDVLRRALEAALH</sequence>
<evidence type="ECO:0000256" key="5">
    <source>
        <dbReference type="SAM" id="MobiDB-lite"/>
    </source>
</evidence>
<protein>
    <recommendedName>
        <fullName evidence="6">HSF-type DNA-binding domain-containing protein</fullName>
    </recommendedName>
</protein>
<dbReference type="Gene3D" id="1.10.10.10">
    <property type="entry name" value="Winged helix-like DNA-binding domain superfamily/Winged helix DNA-binding domain"/>
    <property type="match status" value="1"/>
</dbReference>
<evidence type="ECO:0000256" key="2">
    <source>
        <dbReference type="ARBA" id="ARBA00023125"/>
    </source>
</evidence>
<feature type="domain" description="HSF-type DNA-binding" evidence="6">
    <location>
        <begin position="163"/>
        <end position="279"/>
    </location>
</feature>
<dbReference type="InterPro" id="IPR036390">
    <property type="entry name" value="WH_DNA-bd_sf"/>
</dbReference>
<feature type="region of interest" description="Disordered" evidence="5">
    <location>
        <begin position="301"/>
        <end position="338"/>
    </location>
</feature>
<keyword evidence="3" id="KW-0539">Nucleus</keyword>
<accession>A0A7R9Z237</accession>
<dbReference type="SMART" id="SM00415">
    <property type="entry name" value="HSF"/>
    <property type="match status" value="1"/>
</dbReference>
<feature type="region of interest" description="Disordered" evidence="5">
    <location>
        <begin position="470"/>
        <end position="505"/>
    </location>
</feature>
<gene>
    <name evidence="7" type="ORF">TDUB1175_LOCUS4806</name>
</gene>
<evidence type="ECO:0000256" key="1">
    <source>
        <dbReference type="ARBA" id="ARBA00004123"/>
    </source>
</evidence>
<reference evidence="7" key="1">
    <citation type="submission" date="2021-01" db="EMBL/GenBank/DDBJ databases">
        <authorList>
            <person name="Corre E."/>
            <person name="Pelletier E."/>
            <person name="Niang G."/>
            <person name="Scheremetjew M."/>
            <person name="Finn R."/>
            <person name="Kale V."/>
            <person name="Holt S."/>
            <person name="Cochrane G."/>
            <person name="Meng A."/>
            <person name="Brown T."/>
            <person name="Cohen L."/>
        </authorList>
    </citation>
    <scope>NUCLEOTIDE SEQUENCE</scope>
    <source>
        <strain evidence="7">CCMP147</strain>
    </source>
</reference>
<dbReference type="EMBL" id="HBED01009800">
    <property type="protein sequence ID" value="CAD8300212.1"/>
    <property type="molecule type" value="Transcribed_RNA"/>
</dbReference>
<comment type="subcellular location">
    <subcellularLocation>
        <location evidence="1">Nucleus</location>
    </subcellularLocation>
</comment>
<evidence type="ECO:0000256" key="4">
    <source>
        <dbReference type="RuleBase" id="RU004020"/>
    </source>
</evidence>
<feature type="region of interest" description="Disordered" evidence="5">
    <location>
        <begin position="1"/>
        <end position="25"/>
    </location>
</feature>
<feature type="region of interest" description="Disordered" evidence="5">
    <location>
        <begin position="115"/>
        <end position="153"/>
    </location>
</feature>
<feature type="compositionally biased region" description="Low complexity" evidence="5">
    <location>
        <begin position="308"/>
        <end position="336"/>
    </location>
</feature>
<dbReference type="AlphaFoldDB" id="A0A7R9Z237"/>
<dbReference type="GO" id="GO:0043565">
    <property type="term" value="F:sequence-specific DNA binding"/>
    <property type="evidence" value="ECO:0007669"/>
    <property type="project" value="InterPro"/>
</dbReference>
<dbReference type="SUPFAM" id="SSF46785">
    <property type="entry name" value="Winged helix' DNA-binding domain"/>
    <property type="match status" value="1"/>
</dbReference>
<dbReference type="PANTHER" id="PTHR10015">
    <property type="entry name" value="HEAT SHOCK TRANSCRIPTION FACTOR"/>
    <property type="match status" value="1"/>
</dbReference>
<evidence type="ECO:0000256" key="3">
    <source>
        <dbReference type="ARBA" id="ARBA00023242"/>
    </source>
</evidence>
<feature type="region of interest" description="Disordered" evidence="5">
    <location>
        <begin position="369"/>
        <end position="390"/>
    </location>
</feature>
<dbReference type="Pfam" id="PF00447">
    <property type="entry name" value="HSF_DNA-bind"/>
    <property type="match status" value="1"/>
</dbReference>
<dbReference type="InterPro" id="IPR036388">
    <property type="entry name" value="WH-like_DNA-bd_sf"/>
</dbReference>
<comment type="similarity">
    <text evidence="4">Belongs to the HSF family.</text>
</comment>
<evidence type="ECO:0000259" key="6">
    <source>
        <dbReference type="SMART" id="SM00415"/>
    </source>
</evidence>
<dbReference type="GO" id="GO:0003700">
    <property type="term" value="F:DNA-binding transcription factor activity"/>
    <property type="evidence" value="ECO:0007669"/>
    <property type="project" value="InterPro"/>
</dbReference>
<feature type="compositionally biased region" description="Pro residues" evidence="5">
    <location>
        <begin position="488"/>
        <end position="504"/>
    </location>
</feature>
<feature type="compositionally biased region" description="Polar residues" evidence="5">
    <location>
        <begin position="15"/>
        <end position="25"/>
    </location>
</feature>
<keyword evidence="2" id="KW-0238">DNA-binding</keyword>
<name>A0A7R9Z237_9STRA</name>
<evidence type="ECO:0000313" key="7">
    <source>
        <dbReference type="EMBL" id="CAD8300212.1"/>
    </source>
</evidence>
<organism evidence="7">
    <name type="scientific">Pseudictyota dubia</name>
    <dbReference type="NCBI Taxonomy" id="2749911"/>
    <lineage>
        <taxon>Eukaryota</taxon>
        <taxon>Sar</taxon>
        <taxon>Stramenopiles</taxon>
        <taxon>Ochrophyta</taxon>
        <taxon>Bacillariophyta</taxon>
        <taxon>Mediophyceae</taxon>
        <taxon>Biddulphiophycidae</taxon>
        <taxon>Eupodiscales</taxon>
        <taxon>Odontellaceae</taxon>
        <taxon>Pseudictyota</taxon>
    </lineage>
</organism>
<dbReference type="GO" id="GO:0005634">
    <property type="term" value="C:nucleus"/>
    <property type="evidence" value="ECO:0007669"/>
    <property type="project" value="UniProtKB-SubCell"/>
</dbReference>
<feature type="compositionally biased region" description="Polar residues" evidence="5">
    <location>
        <begin position="115"/>
        <end position="124"/>
    </location>
</feature>
<dbReference type="InterPro" id="IPR000232">
    <property type="entry name" value="HSF_DNA-bd"/>
</dbReference>
<dbReference type="PANTHER" id="PTHR10015:SF206">
    <property type="entry name" value="HSF-TYPE DNA-BINDING DOMAIN-CONTAINING PROTEIN"/>
    <property type="match status" value="1"/>
</dbReference>
<feature type="region of interest" description="Disordered" evidence="5">
    <location>
        <begin position="440"/>
        <end position="459"/>
    </location>
</feature>
<proteinExistence type="inferred from homology"/>